<dbReference type="Gene3D" id="2.30.29.30">
    <property type="entry name" value="Pleckstrin-homology domain (PH domain)/Phosphotyrosine-binding domain (PTB)"/>
    <property type="match status" value="1"/>
</dbReference>
<dbReference type="PROSITE" id="PS50057">
    <property type="entry name" value="FERM_3"/>
    <property type="match status" value="1"/>
</dbReference>
<dbReference type="FunFam" id="2.30.29.30:FF:000075">
    <property type="entry name" value="unconventional myosin-VIIa"/>
    <property type="match status" value="1"/>
</dbReference>
<reference evidence="5" key="1">
    <citation type="submission" date="2021-02" db="EMBL/GenBank/DDBJ databases">
        <authorList>
            <person name="Nowell W R."/>
        </authorList>
    </citation>
    <scope>NUCLEOTIDE SEQUENCE</scope>
</reference>
<feature type="domain" description="FERM" evidence="4">
    <location>
        <begin position="1"/>
        <end position="180"/>
    </location>
</feature>
<comment type="caution">
    <text evidence="5">The sequence shown here is derived from an EMBL/GenBank/DDBJ whole genome shotgun (WGS) entry which is preliminary data.</text>
</comment>
<dbReference type="Gene3D" id="1.20.80.10">
    <property type="match status" value="1"/>
</dbReference>
<dbReference type="Gene3D" id="2.30.30.40">
    <property type="entry name" value="SH3 Domains"/>
    <property type="match status" value="1"/>
</dbReference>
<gene>
    <name evidence="5" type="ORF">SMN809_LOCUS67380</name>
</gene>
<evidence type="ECO:0000256" key="1">
    <source>
        <dbReference type="ARBA" id="ARBA00022443"/>
    </source>
</evidence>
<keyword evidence="1 2" id="KW-0728">SH3 domain</keyword>
<evidence type="ECO:0000259" key="3">
    <source>
        <dbReference type="PROSITE" id="PS50002"/>
    </source>
</evidence>
<accession>A0A8S3H0M6</accession>
<evidence type="ECO:0000313" key="6">
    <source>
        <dbReference type="Proteomes" id="UP000676336"/>
    </source>
</evidence>
<dbReference type="PANTHER" id="PTHR22692">
    <property type="entry name" value="MYOSIN VII, XV"/>
    <property type="match status" value="1"/>
</dbReference>
<dbReference type="InterPro" id="IPR041793">
    <property type="entry name" value="MyoVII_FERM_C1"/>
</dbReference>
<feature type="domain" description="SH3" evidence="3">
    <location>
        <begin position="178"/>
        <end position="242"/>
    </location>
</feature>
<evidence type="ECO:0000313" key="5">
    <source>
        <dbReference type="EMBL" id="CAF5175761.1"/>
    </source>
</evidence>
<feature type="non-terminal residue" evidence="5">
    <location>
        <position position="334"/>
    </location>
</feature>
<sequence length="334" mass="38664">MIAAQQYYIEYSQEMHIDRLRELLPHYIPDNQLVQNKATERWLQIIMHAHKRHFNNVKDSISVLRVKEDVVNYARFKWPLLFSRFYEAYKFSGPTLPKNEVIIAVNWTGVYVIDDQEQVLLELSFPEITQVLSSKSSGRQQSNSFTIITIKNDEYTFTSNNADDIRDLVINFLDGLKRKSKYVVVIQDFDPSGGQGIALRRGDLIILEEDSRKNQTGTFSGSNERTGSTGEFPSECVYILPTLSKPPQDILQIFALQWTDTNQQQAQNEHLFSSNGNNNGEFLPEQGYTLEKYAETNYRSPPKRTWSNTFSRRSGMNNSGDRLWAFQKEPLRQP</sequence>
<proteinExistence type="predicted"/>
<protein>
    <submittedName>
        <fullName evidence="5">Uncharacterized protein</fullName>
    </submittedName>
</protein>
<dbReference type="InterPro" id="IPR011993">
    <property type="entry name" value="PH-like_dom_sf"/>
</dbReference>
<dbReference type="InterPro" id="IPR001452">
    <property type="entry name" value="SH3_domain"/>
</dbReference>
<dbReference type="InterPro" id="IPR000299">
    <property type="entry name" value="FERM_domain"/>
</dbReference>
<name>A0A8S3H0M6_9BILA</name>
<evidence type="ECO:0000259" key="4">
    <source>
        <dbReference type="PROSITE" id="PS50057"/>
    </source>
</evidence>
<dbReference type="InterPro" id="IPR014352">
    <property type="entry name" value="FERM/acyl-CoA-bd_prot_sf"/>
</dbReference>
<dbReference type="InterPro" id="IPR051567">
    <property type="entry name" value="Unconventional_Myosin_ATPase"/>
</dbReference>
<dbReference type="AlphaFoldDB" id="A0A8S3H0M6"/>
<dbReference type="PROSITE" id="PS50002">
    <property type="entry name" value="SH3"/>
    <property type="match status" value="1"/>
</dbReference>
<dbReference type="Proteomes" id="UP000676336">
    <property type="component" value="Unassembled WGS sequence"/>
</dbReference>
<dbReference type="EMBL" id="CAJOBI010315261">
    <property type="protein sequence ID" value="CAF5175761.1"/>
    <property type="molecule type" value="Genomic_DNA"/>
</dbReference>
<organism evidence="5 6">
    <name type="scientific">Rotaria magnacalcarata</name>
    <dbReference type="NCBI Taxonomy" id="392030"/>
    <lineage>
        <taxon>Eukaryota</taxon>
        <taxon>Metazoa</taxon>
        <taxon>Spiralia</taxon>
        <taxon>Gnathifera</taxon>
        <taxon>Rotifera</taxon>
        <taxon>Eurotatoria</taxon>
        <taxon>Bdelloidea</taxon>
        <taxon>Philodinida</taxon>
        <taxon>Philodinidae</taxon>
        <taxon>Rotaria</taxon>
    </lineage>
</organism>
<evidence type="ECO:0000256" key="2">
    <source>
        <dbReference type="PROSITE-ProRule" id="PRU00192"/>
    </source>
</evidence>
<dbReference type="InterPro" id="IPR036028">
    <property type="entry name" value="SH3-like_dom_sf"/>
</dbReference>
<dbReference type="SMART" id="SM00326">
    <property type="entry name" value="SH3"/>
    <property type="match status" value="1"/>
</dbReference>
<dbReference type="CDD" id="cd13198">
    <property type="entry name" value="FERM_C1_MyoVII"/>
    <property type="match status" value="1"/>
</dbReference>
<dbReference type="PANTHER" id="PTHR22692:SF33">
    <property type="entry name" value="MYOSIN"/>
    <property type="match status" value="1"/>
</dbReference>
<dbReference type="SUPFAM" id="SSF50044">
    <property type="entry name" value="SH3-domain"/>
    <property type="match status" value="1"/>
</dbReference>
<dbReference type="Pfam" id="PF21998">
    <property type="entry name" value="FERM_C1_MyoVII"/>
    <property type="match status" value="1"/>
</dbReference>